<proteinExistence type="predicted"/>
<organism evidence="1 2">
    <name type="scientific">Daphnia pulex</name>
    <name type="common">Water flea</name>
    <dbReference type="NCBI Taxonomy" id="6669"/>
    <lineage>
        <taxon>Eukaryota</taxon>
        <taxon>Metazoa</taxon>
        <taxon>Ecdysozoa</taxon>
        <taxon>Arthropoda</taxon>
        <taxon>Crustacea</taxon>
        <taxon>Branchiopoda</taxon>
        <taxon>Diplostraca</taxon>
        <taxon>Cladocera</taxon>
        <taxon>Anomopoda</taxon>
        <taxon>Daphniidae</taxon>
        <taxon>Daphnia</taxon>
    </lineage>
</organism>
<protein>
    <submittedName>
        <fullName evidence="1">Uncharacterized protein</fullName>
    </submittedName>
</protein>
<evidence type="ECO:0000313" key="1">
    <source>
        <dbReference type="EMBL" id="EFX84226.1"/>
    </source>
</evidence>
<keyword evidence="2" id="KW-1185">Reference proteome</keyword>
<dbReference type="InParanoid" id="E9G8Q7"/>
<name>E9G8Q7_DAPPU</name>
<evidence type="ECO:0000313" key="2">
    <source>
        <dbReference type="Proteomes" id="UP000000305"/>
    </source>
</evidence>
<reference evidence="1 2" key="1">
    <citation type="journal article" date="2011" name="Science">
        <title>The ecoresponsive genome of Daphnia pulex.</title>
        <authorList>
            <person name="Colbourne J.K."/>
            <person name="Pfrender M.E."/>
            <person name="Gilbert D."/>
            <person name="Thomas W.K."/>
            <person name="Tucker A."/>
            <person name="Oakley T.H."/>
            <person name="Tokishita S."/>
            <person name="Aerts A."/>
            <person name="Arnold G.J."/>
            <person name="Basu M.K."/>
            <person name="Bauer D.J."/>
            <person name="Caceres C.E."/>
            <person name="Carmel L."/>
            <person name="Casola C."/>
            <person name="Choi J.H."/>
            <person name="Detter J.C."/>
            <person name="Dong Q."/>
            <person name="Dusheyko S."/>
            <person name="Eads B.D."/>
            <person name="Frohlich T."/>
            <person name="Geiler-Samerotte K.A."/>
            <person name="Gerlach D."/>
            <person name="Hatcher P."/>
            <person name="Jogdeo S."/>
            <person name="Krijgsveld J."/>
            <person name="Kriventseva E.V."/>
            <person name="Kultz D."/>
            <person name="Laforsch C."/>
            <person name="Lindquist E."/>
            <person name="Lopez J."/>
            <person name="Manak J.R."/>
            <person name="Muller J."/>
            <person name="Pangilinan J."/>
            <person name="Patwardhan R.P."/>
            <person name="Pitluck S."/>
            <person name="Pritham E.J."/>
            <person name="Rechtsteiner A."/>
            <person name="Rho M."/>
            <person name="Rogozin I.B."/>
            <person name="Sakarya O."/>
            <person name="Salamov A."/>
            <person name="Schaack S."/>
            <person name="Shapiro H."/>
            <person name="Shiga Y."/>
            <person name="Skalitzky C."/>
            <person name="Smith Z."/>
            <person name="Souvorov A."/>
            <person name="Sung W."/>
            <person name="Tang Z."/>
            <person name="Tsuchiya D."/>
            <person name="Tu H."/>
            <person name="Vos H."/>
            <person name="Wang M."/>
            <person name="Wolf Y.I."/>
            <person name="Yamagata H."/>
            <person name="Yamada T."/>
            <person name="Ye Y."/>
            <person name="Shaw J.R."/>
            <person name="Andrews J."/>
            <person name="Crease T.J."/>
            <person name="Tang H."/>
            <person name="Lucas S.M."/>
            <person name="Robertson H.M."/>
            <person name="Bork P."/>
            <person name="Koonin E.V."/>
            <person name="Zdobnov E.M."/>
            <person name="Grigoriev I.V."/>
            <person name="Lynch M."/>
            <person name="Boore J.L."/>
        </authorList>
    </citation>
    <scope>NUCLEOTIDE SEQUENCE [LARGE SCALE GENOMIC DNA]</scope>
</reference>
<dbReference type="EMBL" id="GL732535">
    <property type="protein sequence ID" value="EFX84226.1"/>
    <property type="molecule type" value="Genomic_DNA"/>
</dbReference>
<gene>
    <name evidence="1" type="ORF">DAPPUDRAFT_239240</name>
</gene>
<sequence length="55" mass="5840">MPSGAEMVVPPGGDKNQLIATSELDVSQKVRQPSGTGPRCRTRVSALRAHVVLKL</sequence>
<dbReference type="KEGG" id="dpx:DAPPUDRAFT_239240"/>
<dbReference type="Proteomes" id="UP000000305">
    <property type="component" value="Unassembled WGS sequence"/>
</dbReference>
<dbReference type="HOGENOM" id="CLU_3034461_0_0_1"/>
<dbReference type="AlphaFoldDB" id="E9G8Q7"/>
<accession>E9G8Q7</accession>